<dbReference type="Gene3D" id="3.40.50.720">
    <property type="entry name" value="NAD(P)-binding Rossmann-like Domain"/>
    <property type="match status" value="1"/>
</dbReference>
<comment type="caution">
    <text evidence="3">The sequence shown here is derived from an EMBL/GenBank/DDBJ whole genome shotgun (WGS) entry which is preliminary data.</text>
</comment>
<feature type="domain" description="NAD-dependent epimerase/dehydratase" evidence="1">
    <location>
        <begin position="30"/>
        <end position="187"/>
    </location>
</feature>
<reference evidence="3" key="1">
    <citation type="submission" date="2009-10" db="EMBL/GenBank/DDBJ databases">
        <title>Diversity of trophic interactions inside an arsenic-rich microbial ecosystem.</title>
        <authorList>
            <person name="Bertin P.N."/>
            <person name="Heinrich-Salmeron A."/>
            <person name="Pelletier E."/>
            <person name="Goulhen-Chollet F."/>
            <person name="Arsene-Ploetze F."/>
            <person name="Gallien S."/>
            <person name="Calteau A."/>
            <person name="Vallenet D."/>
            <person name="Casiot C."/>
            <person name="Chane-Woon-Ming B."/>
            <person name="Giloteaux L."/>
            <person name="Barakat M."/>
            <person name="Bonnefoy V."/>
            <person name="Bruneel O."/>
            <person name="Chandler M."/>
            <person name="Cleiss J."/>
            <person name="Duran R."/>
            <person name="Elbaz-Poulichet F."/>
            <person name="Fonknechten N."/>
            <person name="Lauga B."/>
            <person name="Mornico D."/>
            <person name="Ortet P."/>
            <person name="Schaeffer C."/>
            <person name="Siguier P."/>
            <person name="Alexander Thil Smith A."/>
            <person name="Van Dorsselaer A."/>
            <person name="Weissenbach J."/>
            <person name="Medigue C."/>
            <person name="Le Paslier D."/>
        </authorList>
    </citation>
    <scope>NUCLEOTIDE SEQUENCE</scope>
</reference>
<gene>
    <name evidence="3" type="ORF">CARN3_0442</name>
</gene>
<dbReference type="NCBIfam" id="TIGR01777">
    <property type="entry name" value="yfcH"/>
    <property type="match status" value="1"/>
</dbReference>
<evidence type="ECO:0000259" key="2">
    <source>
        <dbReference type="Pfam" id="PF08338"/>
    </source>
</evidence>
<evidence type="ECO:0008006" key="4">
    <source>
        <dbReference type="Google" id="ProtNLM"/>
    </source>
</evidence>
<dbReference type="Pfam" id="PF08338">
    <property type="entry name" value="DUF1731"/>
    <property type="match status" value="1"/>
</dbReference>
<proteinExistence type="predicted"/>
<dbReference type="AlphaFoldDB" id="E6PX52"/>
<evidence type="ECO:0000313" key="3">
    <source>
        <dbReference type="EMBL" id="CBH99511.1"/>
    </source>
</evidence>
<evidence type="ECO:0000259" key="1">
    <source>
        <dbReference type="Pfam" id="PF01370"/>
    </source>
</evidence>
<dbReference type="InterPro" id="IPR010099">
    <property type="entry name" value="SDR39U1"/>
</dbReference>
<dbReference type="InterPro" id="IPR036291">
    <property type="entry name" value="NAD(P)-bd_dom_sf"/>
</dbReference>
<sequence length="273" mass="29172">MLRLVRRPASEGELCWNPVSDGAIEAAERLEGIQAAIHLSGANIAAQRWSTAWKREMTESRLQSTKILSEALARLNHPPAVLVAAFAIGFYGDHGGELLDEDSQAGRGFFPDLCAAWEAATRPAEEAGIRVVHLRLGIVIGAKNGALPRMMTLFRLGLGGRLGSGKQWMSWISEADAAAAFVFALNNSALRGPVNAVAPQPVTNAEFTRQLACAVHRPALISAPAFALRMAFGEMADEALLASLRAVPRRLLDAGFSFHHPTLASALGDAIHP</sequence>
<dbReference type="SUPFAM" id="SSF51735">
    <property type="entry name" value="NAD(P)-binding Rossmann-fold domains"/>
    <property type="match status" value="1"/>
</dbReference>
<dbReference type="PANTHER" id="PTHR11092:SF0">
    <property type="entry name" value="EPIMERASE FAMILY PROTEIN SDR39U1"/>
    <property type="match status" value="1"/>
</dbReference>
<dbReference type="Pfam" id="PF01370">
    <property type="entry name" value="Epimerase"/>
    <property type="match status" value="1"/>
</dbReference>
<feature type="domain" description="DUF1731" evidence="2">
    <location>
        <begin position="223"/>
        <end position="269"/>
    </location>
</feature>
<protein>
    <recommendedName>
        <fullName evidence="4">Epimerase family protein</fullName>
    </recommendedName>
</protein>
<name>E6PX52_9ZZZZ</name>
<dbReference type="EMBL" id="CABN01000025">
    <property type="protein sequence ID" value="CBH99511.1"/>
    <property type="molecule type" value="Genomic_DNA"/>
</dbReference>
<dbReference type="InterPro" id="IPR013549">
    <property type="entry name" value="DUF1731"/>
</dbReference>
<dbReference type="PANTHER" id="PTHR11092">
    <property type="entry name" value="SUGAR NUCLEOTIDE EPIMERASE RELATED"/>
    <property type="match status" value="1"/>
</dbReference>
<dbReference type="InterPro" id="IPR001509">
    <property type="entry name" value="Epimerase_deHydtase"/>
</dbReference>
<accession>E6PX52</accession>
<organism evidence="3">
    <name type="scientific">mine drainage metagenome</name>
    <dbReference type="NCBI Taxonomy" id="410659"/>
    <lineage>
        <taxon>unclassified sequences</taxon>
        <taxon>metagenomes</taxon>
        <taxon>ecological metagenomes</taxon>
    </lineage>
</organism>